<dbReference type="Proteomes" id="UP000326924">
    <property type="component" value="Unassembled WGS sequence"/>
</dbReference>
<feature type="region of interest" description="Disordered" evidence="1">
    <location>
        <begin position="360"/>
        <end position="508"/>
    </location>
</feature>
<feature type="compositionally biased region" description="Basic residues" evidence="1">
    <location>
        <begin position="1"/>
        <end position="21"/>
    </location>
</feature>
<dbReference type="EMBL" id="VXIS01000197">
    <property type="protein sequence ID" value="KAA8897509.1"/>
    <property type="molecule type" value="Genomic_DNA"/>
</dbReference>
<dbReference type="InParanoid" id="A0A5J5ENP1"/>
<feature type="compositionally biased region" description="Basic residues" evidence="1">
    <location>
        <begin position="397"/>
        <end position="414"/>
    </location>
</feature>
<organism evidence="2 3">
    <name type="scientific">Sphaerosporella brunnea</name>
    <dbReference type="NCBI Taxonomy" id="1250544"/>
    <lineage>
        <taxon>Eukaryota</taxon>
        <taxon>Fungi</taxon>
        <taxon>Dikarya</taxon>
        <taxon>Ascomycota</taxon>
        <taxon>Pezizomycotina</taxon>
        <taxon>Pezizomycetes</taxon>
        <taxon>Pezizales</taxon>
        <taxon>Pyronemataceae</taxon>
        <taxon>Sphaerosporella</taxon>
    </lineage>
</organism>
<keyword evidence="3" id="KW-1185">Reference proteome</keyword>
<dbReference type="AlphaFoldDB" id="A0A5J5ENP1"/>
<evidence type="ECO:0000313" key="2">
    <source>
        <dbReference type="EMBL" id="KAA8897509.1"/>
    </source>
</evidence>
<name>A0A5J5ENP1_9PEZI</name>
<feature type="compositionally biased region" description="Basic and acidic residues" evidence="1">
    <location>
        <begin position="432"/>
        <end position="464"/>
    </location>
</feature>
<feature type="compositionally biased region" description="Polar residues" evidence="1">
    <location>
        <begin position="54"/>
        <end position="65"/>
    </location>
</feature>
<feature type="region of interest" description="Disordered" evidence="1">
    <location>
        <begin position="1"/>
        <end position="79"/>
    </location>
</feature>
<sequence length="508" mass="56014">MAFRKKVQKFLSKLHHNKHRKSSPESGSPQKNNSNPPRPSTAATADTVRPPGTNVYQHAETTSAPITVPKPPMLRADSEFPREINPGYIPSGVLSVNSVSAARIGTLRRETFGEMSNASPHTSPTEQRFASSLDPEDSGHFVDENNTQVLGLQRHGDSKRYSNQTLRTHDSVSGLNSRPVDRTMSNVTTDTLASSDYDQHSITVSLNAGPVSAAGKRVMEDFHNVEIPPVPTHPLATSLSGTTPSQASRTVTETTDITSTYAAPIVNTVVKPVEQHTETHVVTTEHHYHHVQSRVQPVVEQHFLPTKYYLQSPSSEHLHEITAEEAAHYGEPINRGQHVVAGDDIEKEIPSLGQHETVRTRLPTPHHGHSDHTVAEPDLPLPGSNVDLGEMPSGGAHAHHAAAAHAHRHHHHHHHDDEIHDSDSYTSSLSDKSFDRSGGMRDSKWLQTQQDEREARHELHRFVTEPDAAYEHGPVQPRRSIPVLRMGTFGSHATPRRPEESQEASSHS</sequence>
<accession>A0A5J5ENP1</accession>
<reference evidence="2 3" key="1">
    <citation type="submission" date="2019-09" db="EMBL/GenBank/DDBJ databases">
        <title>Draft genome of the ectomycorrhizal ascomycete Sphaerosporella brunnea.</title>
        <authorList>
            <consortium name="DOE Joint Genome Institute"/>
            <person name="Benucci G.M."/>
            <person name="Marozzi G."/>
            <person name="Antonielli L."/>
            <person name="Sanchez S."/>
            <person name="Marco P."/>
            <person name="Wang X."/>
            <person name="Falini L.B."/>
            <person name="Barry K."/>
            <person name="Haridas S."/>
            <person name="Lipzen A."/>
            <person name="Labutti K."/>
            <person name="Grigoriev I.V."/>
            <person name="Murat C."/>
            <person name="Martin F."/>
            <person name="Albertini E."/>
            <person name="Donnini D."/>
            <person name="Bonito G."/>
        </authorList>
    </citation>
    <scope>NUCLEOTIDE SEQUENCE [LARGE SCALE GENOMIC DNA]</scope>
    <source>
        <strain evidence="2 3">Sb_GMNB300</strain>
    </source>
</reference>
<feature type="compositionally biased region" description="Polar residues" evidence="1">
    <location>
        <begin position="114"/>
        <end position="130"/>
    </location>
</feature>
<evidence type="ECO:0000313" key="3">
    <source>
        <dbReference type="Proteomes" id="UP000326924"/>
    </source>
</evidence>
<proteinExistence type="predicted"/>
<feature type="compositionally biased region" description="Polar residues" evidence="1">
    <location>
        <begin position="24"/>
        <end position="35"/>
    </location>
</feature>
<feature type="region of interest" description="Disordered" evidence="1">
    <location>
        <begin position="114"/>
        <end position="143"/>
    </location>
</feature>
<evidence type="ECO:0000256" key="1">
    <source>
        <dbReference type="SAM" id="MobiDB-lite"/>
    </source>
</evidence>
<protein>
    <submittedName>
        <fullName evidence="2">Uncharacterized protein</fullName>
    </submittedName>
</protein>
<gene>
    <name evidence="2" type="ORF">FN846DRAFT_231933</name>
</gene>
<comment type="caution">
    <text evidence="2">The sequence shown here is derived from an EMBL/GenBank/DDBJ whole genome shotgun (WGS) entry which is preliminary data.</text>
</comment>